<sequence length="156" mass="18247">MYNYELDVNNNIVEDTSPIVGSWVHLSKTEVNFLVKMLKIERLNTPLHYLDYLRGAVEAIDGIDLPTYYSLVRVIVDRHFKTDFKIKEPRYYVHIVPTPVDYLNMRDDGTFSITTPTERAGFKTKFTMAEIEEMKHDSRFKGINFDECLEEVKDGD</sequence>
<gene>
    <name evidence="1" type="ORF">SY212_03410</name>
</gene>
<evidence type="ECO:0000313" key="1">
    <source>
        <dbReference type="EMBL" id="GET05311.1"/>
    </source>
</evidence>
<protein>
    <submittedName>
        <fullName evidence="1">Uncharacterized protein</fullName>
    </submittedName>
</protein>
<dbReference type="AlphaFoldDB" id="A0A6F9XJ71"/>
<dbReference type="EMBL" id="BLAM01000054">
    <property type="protein sequence ID" value="GET05311.1"/>
    <property type="molecule type" value="Genomic_DNA"/>
</dbReference>
<dbReference type="RefSeq" id="WP_172584164.1">
    <property type="nucleotide sequence ID" value="NZ_BLAM01000054.1"/>
</dbReference>
<reference evidence="1" key="1">
    <citation type="submission" date="2019-10" db="EMBL/GenBank/DDBJ databases">
        <title>Lactobacillus agilis SY212 Whole Genome Sequencing Project.</title>
        <authorList>
            <person name="Suzuki S."/>
            <person name="Endo A."/>
            <person name="Maeno S."/>
            <person name="Shiwa Y."/>
            <person name="Matsutani M."/>
            <person name="Kajikawa A."/>
        </authorList>
    </citation>
    <scope>NUCLEOTIDE SEQUENCE</scope>
    <source>
        <strain evidence="1">SY212</strain>
    </source>
</reference>
<dbReference type="Proteomes" id="UP000494265">
    <property type="component" value="Unassembled WGS sequence"/>
</dbReference>
<accession>A0A6F9XJ71</accession>
<name>A0A6F9XJ71_9LACO</name>
<organism evidence="1">
    <name type="scientific">Ligilactobacillus agilis</name>
    <dbReference type="NCBI Taxonomy" id="1601"/>
    <lineage>
        <taxon>Bacteria</taxon>
        <taxon>Bacillati</taxon>
        <taxon>Bacillota</taxon>
        <taxon>Bacilli</taxon>
        <taxon>Lactobacillales</taxon>
        <taxon>Lactobacillaceae</taxon>
        <taxon>Ligilactobacillus</taxon>
    </lineage>
</organism>
<proteinExistence type="predicted"/>
<comment type="caution">
    <text evidence="1">The sequence shown here is derived from an EMBL/GenBank/DDBJ whole genome shotgun (WGS) entry which is preliminary data.</text>
</comment>